<dbReference type="GO" id="GO:0003700">
    <property type="term" value="F:DNA-binding transcription factor activity"/>
    <property type="evidence" value="ECO:0007669"/>
    <property type="project" value="InterPro"/>
</dbReference>
<dbReference type="PROSITE" id="PS01124">
    <property type="entry name" value="HTH_ARAC_FAMILY_2"/>
    <property type="match status" value="1"/>
</dbReference>
<dbReference type="EMBL" id="JACFYF010000001">
    <property type="protein sequence ID" value="MBA5761172.1"/>
    <property type="molecule type" value="Genomic_DNA"/>
</dbReference>
<dbReference type="AlphaFoldDB" id="A0A7W2FNE4"/>
<dbReference type="SMART" id="SM00342">
    <property type="entry name" value="HTH_ARAC"/>
    <property type="match status" value="1"/>
</dbReference>
<keyword evidence="6" id="KW-1185">Reference proteome</keyword>
<feature type="domain" description="HTH araC/xylS-type" evidence="4">
    <location>
        <begin position="103"/>
        <end position="200"/>
    </location>
</feature>
<dbReference type="GO" id="GO:0043565">
    <property type="term" value="F:sequence-specific DNA binding"/>
    <property type="evidence" value="ECO:0007669"/>
    <property type="project" value="InterPro"/>
</dbReference>
<protein>
    <submittedName>
        <fullName evidence="5">Helix-turn-helix transcriptional regulator</fullName>
    </submittedName>
</protein>
<reference evidence="5 6" key="1">
    <citation type="submission" date="2020-07" db="EMBL/GenBank/DDBJ databases">
        <title>Vibrio marinisediminis sp. nov., isolated from marine sediment.</title>
        <authorList>
            <person name="Ji X."/>
        </authorList>
    </citation>
    <scope>NUCLEOTIDE SEQUENCE [LARGE SCALE GENOMIC DNA]</scope>
    <source>
        <strain evidence="5 6">404</strain>
    </source>
</reference>
<keyword evidence="1" id="KW-0805">Transcription regulation</keyword>
<evidence type="ECO:0000256" key="3">
    <source>
        <dbReference type="ARBA" id="ARBA00023163"/>
    </source>
</evidence>
<gene>
    <name evidence="5" type="ORF">H2O73_02360</name>
</gene>
<dbReference type="RefSeq" id="WP_182106133.1">
    <property type="nucleotide sequence ID" value="NZ_JACFYF010000001.1"/>
</dbReference>
<dbReference type="PANTHER" id="PTHR46796">
    <property type="entry name" value="HTH-TYPE TRANSCRIPTIONAL ACTIVATOR RHAS-RELATED"/>
    <property type="match status" value="1"/>
</dbReference>
<evidence type="ECO:0000259" key="4">
    <source>
        <dbReference type="PROSITE" id="PS01124"/>
    </source>
</evidence>
<evidence type="ECO:0000256" key="2">
    <source>
        <dbReference type="ARBA" id="ARBA00023125"/>
    </source>
</evidence>
<accession>A0A7W2FNE4</accession>
<dbReference type="Gene3D" id="1.10.10.60">
    <property type="entry name" value="Homeodomain-like"/>
    <property type="match status" value="1"/>
</dbReference>
<sequence length="212" mass="23750">MKSVVIDVWQSHSTQPRTAWVMPDGCQDVIVTFSDNALPNIEISPLHTCATPVQLIPNQHMLGLRLAAGFDTHSLNLEQLYRYVDDTSELVATIESSAKQETSQVQEVLTCFQAEPLSIQSTALTLGVSSRTLQRLLKSQTSYSPMFWLRLARVRSAAKMILAKQPLGQVAYHCHYSDQAHMSREIKHWLGTTPTQLHHRSDIANQLLAPGY</sequence>
<dbReference type="InterPro" id="IPR050204">
    <property type="entry name" value="AraC_XylS_family_regulators"/>
</dbReference>
<name>A0A7W2FNE4_9VIBR</name>
<keyword evidence="2" id="KW-0238">DNA-binding</keyword>
<dbReference type="Pfam" id="PF12833">
    <property type="entry name" value="HTH_18"/>
    <property type="match status" value="1"/>
</dbReference>
<dbReference type="InterPro" id="IPR018060">
    <property type="entry name" value="HTH_AraC"/>
</dbReference>
<keyword evidence="3" id="KW-0804">Transcription</keyword>
<comment type="caution">
    <text evidence="5">The sequence shown here is derived from an EMBL/GenBank/DDBJ whole genome shotgun (WGS) entry which is preliminary data.</text>
</comment>
<proteinExistence type="predicted"/>
<dbReference type="InterPro" id="IPR009057">
    <property type="entry name" value="Homeodomain-like_sf"/>
</dbReference>
<evidence type="ECO:0000313" key="5">
    <source>
        <dbReference type="EMBL" id="MBA5761172.1"/>
    </source>
</evidence>
<dbReference type="SUPFAM" id="SSF46689">
    <property type="entry name" value="Homeodomain-like"/>
    <property type="match status" value="1"/>
</dbReference>
<evidence type="ECO:0000313" key="6">
    <source>
        <dbReference type="Proteomes" id="UP000571701"/>
    </source>
</evidence>
<dbReference type="Proteomes" id="UP000571701">
    <property type="component" value="Unassembled WGS sequence"/>
</dbReference>
<organism evidence="5 6">
    <name type="scientific">Vibrio marinisediminis</name>
    <dbReference type="NCBI Taxonomy" id="2758441"/>
    <lineage>
        <taxon>Bacteria</taxon>
        <taxon>Pseudomonadati</taxon>
        <taxon>Pseudomonadota</taxon>
        <taxon>Gammaproteobacteria</taxon>
        <taxon>Vibrionales</taxon>
        <taxon>Vibrionaceae</taxon>
        <taxon>Vibrio</taxon>
    </lineage>
</organism>
<evidence type="ECO:0000256" key="1">
    <source>
        <dbReference type="ARBA" id="ARBA00023015"/>
    </source>
</evidence>